<dbReference type="RefSeq" id="WP_277857184.1">
    <property type="nucleotide sequence ID" value="NZ_CP120943.1"/>
</dbReference>
<accession>A0AAJ5ZFP1</accession>
<feature type="region of interest" description="Disordered" evidence="1">
    <location>
        <begin position="279"/>
        <end position="309"/>
    </location>
</feature>
<reference evidence="2" key="1">
    <citation type="submission" date="2023-03" db="EMBL/GenBank/DDBJ databases">
        <title>Aeromonas caviae strain AC1520.</title>
        <authorList>
            <person name="Xie T."/>
            <person name="Zhang Q."/>
            <person name="Deng J."/>
            <person name="Li X."/>
        </authorList>
    </citation>
    <scope>NUCLEOTIDE SEQUENCE</scope>
    <source>
        <strain evidence="2">AC1520</strain>
        <plasmid evidence="2">pAC1520</plasmid>
    </source>
</reference>
<protein>
    <submittedName>
        <fullName evidence="2">Uncharacterized protein</fullName>
    </submittedName>
</protein>
<evidence type="ECO:0000313" key="2">
    <source>
        <dbReference type="EMBL" id="WFG00202.1"/>
    </source>
</evidence>
<geneLocation type="plasmid" evidence="2 3">
    <name>pAC1520</name>
</geneLocation>
<proteinExistence type="predicted"/>
<sequence>MMNDLDLFESLEAEVERASKTNEARNIALEVSHYKEVDGEMCVFGYDMLSGIMTQVSLLEDKGAATRAYPRTSLEQRAGNSNRGIKAGGIIILERAYEQPESTDELVVAKANWTHVGTSDAEDGAYFSKFMTVQLIPARHGKQCAAFVEWVGNTEEDTRVCSTMEEVKKGVAELIKDGQIDAVRPHVHVRLIDVNANKTIVLADLVRNNGNAANQYQRESVEAYMERAFNKTGDKAVAIVRGLFDRFAGTLPAEYKLELLRGGSMPMTKNRRAKLFDSQGQIPPLKPDGGKPVGPGAQGHFQRWSRRQA</sequence>
<evidence type="ECO:0000313" key="3">
    <source>
        <dbReference type="Proteomes" id="UP001218423"/>
    </source>
</evidence>
<keyword evidence="2" id="KW-0614">Plasmid</keyword>
<evidence type="ECO:0000256" key="1">
    <source>
        <dbReference type="SAM" id="MobiDB-lite"/>
    </source>
</evidence>
<dbReference type="AlphaFoldDB" id="A0AAJ5ZFP1"/>
<gene>
    <name evidence="2" type="ORF">P5S46_22165</name>
</gene>
<dbReference type="Proteomes" id="UP001218423">
    <property type="component" value="Plasmid pAC1520"/>
</dbReference>
<dbReference type="EMBL" id="CP120943">
    <property type="protein sequence ID" value="WFG00202.1"/>
    <property type="molecule type" value="Genomic_DNA"/>
</dbReference>
<name>A0AAJ5ZFP1_AERCA</name>
<organism evidence="2 3">
    <name type="scientific">Aeromonas caviae</name>
    <name type="common">Aeromonas punctata</name>
    <dbReference type="NCBI Taxonomy" id="648"/>
    <lineage>
        <taxon>Bacteria</taxon>
        <taxon>Pseudomonadati</taxon>
        <taxon>Pseudomonadota</taxon>
        <taxon>Gammaproteobacteria</taxon>
        <taxon>Aeromonadales</taxon>
        <taxon>Aeromonadaceae</taxon>
        <taxon>Aeromonas</taxon>
    </lineage>
</organism>